<keyword evidence="3" id="KW-0645">Protease</keyword>
<dbReference type="GO" id="GO:0004175">
    <property type="term" value="F:endopeptidase activity"/>
    <property type="evidence" value="ECO:0007669"/>
    <property type="project" value="UniProtKB-ARBA"/>
</dbReference>
<evidence type="ECO:0000313" key="4">
    <source>
        <dbReference type="Proteomes" id="UP000234849"/>
    </source>
</evidence>
<feature type="transmembrane region" description="Helical" evidence="1">
    <location>
        <begin position="247"/>
        <end position="267"/>
    </location>
</feature>
<comment type="caution">
    <text evidence="3">The sequence shown here is derived from an EMBL/GenBank/DDBJ whole genome shotgun (WGS) entry which is preliminary data.</text>
</comment>
<dbReference type="InterPro" id="IPR003675">
    <property type="entry name" value="Rce1/LyrA-like_dom"/>
</dbReference>
<dbReference type="InterPro" id="IPR042150">
    <property type="entry name" value="MmRce1-like"/>
</dbReference>
<dbReference type="EMBL" id="NIHM01000003">
    <property type="protein sequence ID" value="PLT57189.1"/>
    <property type="molecule type" value="Genomic_DNA"/>
</dbReference>
<keyword evidence="3" id="KW-0482">Metalloprotease</keyword>
<feature type="transmembrane region" description="Helical" evidence="1">
    <location>
        <begin position="74"/>
        <end position="94"/>
    </location>
</feature>
<feature type="transmembrane region" description="Helical" evidence="1">
    <location>
        <begin position="142"/>
        <end position="172"/>
    </location>
</feature>
<dbReference type="GO" id="GO:0006508">
    <property type="term" value="P:proteolysis"/>
    <property type="evidence" value="ECO:0007669"/>
    <property type="project" value="UniProtKB-KW"/>
</dbReference>
<dbReference type="RefSeq" id="WP_101879176.1">
    <property type="nucleotide sequence ID" value="NZ_JAPRAU010000005.1"/>
</dbReference>
<keyword evidence="1" id="KW-0472">Membrane</keyword>
<evidence type="ECO:0000313" key="3">
    <source>
        <dbReference type="EMBL" id="PLT57189.1"/>
    </source>
</evidence>
<dbReference type="GO" id="GO:0080120">
    <property type="term" value="P:CAAX-box protein maturation"/>
    <property type="evidence" value="ECO:0007669"/>
    <property type="project" value="UniProtKB-ARBA"/>
</dbReference>
<dbReference type="AlphaFoldDB" id="A0A2N5NKZ8"/>
<dbReference type="PANTHER" id="PTHR35797">
    <property type="entry name" value="PROTEASE-RELATED"/>
    <property type="match status" value="1"/>
</dbReference>
<protein>
    <submittedName>
        <fullName evidence="3">CPBP family intramembrane metalloprotease domain-containing protein</fullName>
    </submittedName>
</protein>
<sequence>MKRPFTQLEKKQLLIFTLIAFGIPYLMGIPMAFGYQRGTSLDLFANAQMYYPAAGAIVVFLLTKTEFPMPRRFFYGYLVLTVLFAISSVLSVLIPDANLWVMVINMLTIAGNLALWVLFLLDKREVRFIWGLTWSGPDSRKHFLYVLLFFMLFVGNILVSCLIEGTAASFLGLLNAPLFWLSLASLFVSFFLVFSAFFGEEYGWRYFLQPILQEHFGMRKGVLILGIFWGLWHLPLNLFYYAPETRLQSIAAQLITCIALSIFFAFAYMKTDNLWIPVLLHFMNNNIAGLFSGGSISGNVIEWKAVLIHLLLYGIFFCPFLASKVFRESETEKK</sequence>
<keyword evidence="1" id="KW-0812">Transmembrane</keyword>
<evidence type="ECO:0000256" key="1">
    <source>
        <dbReference type="SAM" id="Phobius"/>
    </source>
</evidence>
<feature type="domain" description="CAAX prenyl protease 2/Lysostaphin resistance protein A-like" evidence="2">
    <location>
        <begin position="185"/>
        <end position="285"/>
    </location>
</feature>
<organism evidence="3 4">
    <name type="scientific">Mediterraneibacter gnavus</name>
    <name type="common">Ruminococcus gnavus</name>
    <dbReference type="NCBI Taxonomy" id="33038"/>
    <lineage>
        <taxon>Bacteria</taxon>
        <taxon>Bacillati</taxon>
        <taxon>Bacillota</taxon>
        <taxon>Clostridia</taxon>
        <taxon>Lachnospirales</taxon>
        <taxon>Lachnospiraceae</taxon>
        <taxon>Mediterraneibacter</taxon>
    </lineage>
</organism>
<feature type="transmembrane region" description="Helical" evidence="1">
    <location>
        <begin position="306"/>
        <end position="326"/>
    </location>
</feature>
<accession>A0A2N5NKZ8</accession>
<feature type="transmembrane region" description="Helical" evidence="1">
    <location>
        <begin position="221"/>
        <end position="241"/>
    </location>
</feature>
<keyword evidence="1" id="KW-1133">Transmembrane helix</keyword>
<feature type="transmembrane region" description="Helical" evidence="1">
    <location>
        <begin position="100"/>
        <end position="121"/>
    </location>
</feature>
<keyword evidence="3" id="KW-0378">Hydrolase</keyword>
<dbReference type="GO" id="GO:0008237">
    <property type="term" value="F:metallopeptidase activity"/>
    <property type="evidence" value="ECO:0007669"/>
    <property type="project" value="UniProtKB-KW"/>
</dbReference>
<feature type="transmembrane region" description="Helical" evidence="1">
    <location>
        <begin position="178"/>
        <end position="200"/>
    </location>
</feature>
<feature type="transmembrane region" description="Helical" evidence="1">
    <location>
        <begin position="274"/>
        <end position="294"/>
    </location>
</feature>
<dbReference type="PANTHER" id="PTHR35797:SF1">
    <property type="entry name" value="PROTEASE"/>
    <property type="match status" value="1"/>
</dbReference>
<reference evidence="3 4" key="1">
    <citation type="journal article" date="2017" name="Genome Med.">
        <title>A novel Ruminococcus gnavus clade enriched in inflammatory bowel disease patients.</title>
        <authorList>
            <person name="Hall A.B."/>
            <person name="Yassour M."/>
            <person name="Sauk J."/>
            <person name="Garner A."/>
            <person name="Jiang X."/>
            <person name="Arthur T."/>
            <person name="Lagoudas G.K."/>
            <person name="Vatanen T."/>
            <person name="Fornelos N."/>
            <person name="Wilson R."/>
            <person name="Bertha M."/>
            <person name="Cohen M."/>
            <person name="Garber J."/>
            <person name="Khalili H."/>
            <person name="Gevers D."/>
            <person name="Ananthakrishnan A.N."/>
            <person name="Kugathasan S."/>
            <person name="Lander E.S."/>
            <person name="Blainey P."/>
            <person name="Vlamakis H."/>
            <person name="Xavier R.J."/>
            <person name="Huttenhower C."/>
        </authorList>
    </citation>
    <scope>NUCLEOTIDE SEQUENCE [LARGE SCALE GENOMIC DNA]</scope>
    <source>
        <strain evidence="3 4">RJX1118</strain>
    </source>
</reference>
<feature type="transmembrane region" description="Helical" evidence="1">
    <location>
        <begin position="12"/>
        <end position="33"/>
    </location>
</feature>
<proteinExistence type="predicted"/>
<name>A0A2N5NKZ8_MEDGN</name>
<dbReference type="Proteomes" id="UP000234849">
    <property type="component" value="Unassembled WGS sequence"/>
</dbReference>
<dbReference type="Pfam" id="PF02517">
    <property type="entry name" value="Rce1-like"/>
    <property type="match status" value="1"/>
</dbReference>
<gene>
    <name evidence="3" type="ORF">CDL18_03060</name>
</gene>
<evidence type="ECO:0000259" key="2">
    <source>
        <dbReference type="Pfam" id="PF02517"/>
    </source>
</evidence>
<feature type="transmembrane region" description="Helical" evidence="1">
    <location>
        <begin position="45"/>
        <end position="62"/>
    </location>
</feature>